<reference evidence="1 2" key="1">
    <citation type="journal article" date="2014" name="Genome Announc.">
        <title>Draft Genome Sequence of Propane- and Butane-Oxidizing Actinobacterium Rhodococcus ruber IEGM 231.</title>
        <authorList>
            <person name="Ivshina I.B."/>
            <person name="Kuyukina M.S."/>
            <person name="Krivoruchko A.V."/>
            <person name="Barbe V."/>
            <person name="Fischer C."/>
        </authorList>
    </citation>
    <scope>NUCLEOTIDE SEQUENCE [LARGE SCALE GENOMIC DNA]</scope>
</reference>
<protein>
    <submittedName>
        <fullName evidence="1">Uncharacterized protein</fullName>
    </submittedName>
</protein>
<evidence type="ECO:0000313" key="2">
    <source>
        <dbReference type="Proteomes" id="UP000042997"/>
    </source>
</evidence>
<dbReference type="AlphaFoldDB" id="A0A098BNZ4"/>
<organism evidence="1 2">
    <name type="scientific">Rhodococcus ruber</name>
    <dbReference type="NCBI Taxonomy" id="1830"/>
    <lineage>
        <taxon>Bacteria</taxon>
        <taxon>Bacillati</taxon>
        <taxon>Actinomycetota</taxon>
        <taxon>Actinomycetes</taxon>
        <taxon>Mycobacteriales</taxon>
        <taxon>Nocardiaceae</taxon>
        <taxon>Rhodococcus</taxon>
    </lineage>
</organism>
<gene>
    <name evidence="1" type="ORF">RHRU231_590064</name>
</gene>
<sequence length="78" mass="7351">MGRAAANPDGARLISAVLDVGGRALVGGAAFPGPFGRIGQDVVVGTSGPAVGVRGGGVAVAVGSRHVASCVDRGIVSG</sequence>
<dbReference type="EMBL" id="CCSD01000071">
    <property type="protein sequence ID" value="CDZ90005.1"/>
    <property type="molecule type" value="Genomic_DNA"/>
</dbReference>
<proteinExistence type="predicted"/>
<name>A0A098BNZ4_9NOCA</name>
<evidence type="ECO:0000313" key="1">
    <source>
        <dbReference type="EMBL" id="CDZ90005.1"/>
    </source>
</evidence>
<accession>A0A098BNZ4</accession>
<dbReference type="Proteomes" id="UP000042997">
    <property type="component" value="Unassembled WGS sequence"/>
</dbReference>